<dbReference type="EMBL" id="JAPDIA010000007">
    <property type="protein sequence ID" value="MDG0811908.1"/>
    <property type="molecule type" value="Genomic_DNA"/>
</dbReference>
<accession>A0A9X4KW82</accession>
<proteinExistence type="predicted"/>
<evidence type="ECO:0000313" key="2">
    <source>
        <dbReference type="EMBL" id="MDG0811908.1"/>
    </source>
</evidence>
<keyword evidence="3" id="KW-1185">Reference proteome</keyword>
<protein>
    <submittedName>
        <fullName evidence="2">Uncharacterized protein</fullName>
    </submittedName>
</protein>
<feature type="region of interest" description="Disordered" evidence="1">
    <location>
        <begin position="1"/>
        <end position="24"/>
    </location>
</feature>
<sequence>MSRIRRAVEPKNDDGVSANREGRHPCMTNAVVGQHDRQRLHGACRVTSDQGDVGETMILFPLETTCHDSALAPTPLFLFKTY</sequence>
<comment type="caution">
    <text evidence="2">The sequence shown here is derived from an EMBL/GenBank/DDBJ whole genome shotgun (WGS) entry which is preliminary data.</text>
</comment>
<reference evidence="2" key="1">
    <citation type="submission" date="2022-10" db="EMBL/GenBank/DDBJ databases">
        <title>Comparative genomic analysis of Cohnella hashimotonis sp. nov., isolated from the International Space Station.</title>
        <authorList>
            <person name="Simpson A."/>
            <person name="Venkateswaran K."/>
        </authorList>
    </citation>
    <scope>NUCLEOTIDE SEQUENCE</scope>
    <source>
        <strain evidence="2">DSM 28161</strain>
    </source>
</reference>
<dbReference type="AlphaFoldDB" id="A0A9X4KW82"/>
<organism evidence="2 3">
    <name type="scientific">Cohnella rhizosphaerae</name>
    <dbReference type="NCBI Taxonomy" id="1457232"/>
    <lineage>
        <taxon>Bacteria</taxon>
        <taxon>Bacillati</taxon>
        <taxon>Bacillota</taxon>
        <taxon>Bacilli</taxon>
        <taxon>Bacillales</taxon>
        <taxon>Paenibacillaceae</taxon>
        <taxon>Cohnella</taxon>
    </lineage>
</organism>
<dbReference type="Proteomes" id="UP001153404">
    <property type="component" value="Unassembled WGS sequence"/>
</dbReference>
<evidence type="ECO:0000256" key="1">
    <source>
        <dbReference type="SAM" id="MobiDB-lite"/>
    </source>
</evidence>
<name>A0A9X4KW82_9BACL</name>
<gene>
    <name evidence="2" type="ORF">OMP40_22940</name>
</gene>
<dbReference type="RefSeq" id="WP_277534803.1">
    <property type="nucleotide sequence ID" value="NZ_JAPDIA010000007.1"/>
</dbReference>
<evidence type="ECO:0000313" key="3">
    <source>
        <dbReference type="Proteomes" id="UP001153404"/>
    </source>
</evidence>